<dbReference type="Pfam" id="PF26351">
    <property type="entry name" value="DUF8091"/>
    <property type="match status" value="1"/>
</dbReference>
<dbReference type="OrthoDB" id="9778820at2"/>
<dbReference type="eggNOG" id="ENOG502ZJ9G">
    <property type="taxonomic scope" value="Bacteria"/>
</dbReference>
<evidence type="ECO:0000259" key="1">
    <source>
        <dbReference type="Pfam" id="PF26351"/>
    </source>
</evidence>
<name>E9SBD6_RUMAL</name>
<dbReference type="Proteomes" id="UP000004259">
    <property type="component" value="Unassembled WGS sequence"/>
</dbReference>
<dbReference type="AlphaFoldDB" id="E9SBD6"/>
<dbReference type="EMBL" id="ADKM02000066">
    <property type="protein sequence ID" value="EGC03419.1"/>
    <property type="molecule type" value="Genomic_DNA"/>
</dbReference>
<gene>
    <name evidence="2" type="ORF">CUS_6609</name>
</gene>
<feature type="domain" description="DUF8091" evidence="1">
    <location>
        <begin position="29"/>
        <end position="177"/>
    </location>
</feature>
<organism evidence="2 3">
    <name type="scientific">Ruminococcus albus 8</name>
    <dbReference type="NCBI Taxonomy" id="246199"/>
    <lineage>
        <taxon>Bacteria</taxon>
        <taxon>Bacillati</taxon>
        <taxon>Bacillota</taxon>
        <taxon>Clostridia</taxon>
        <taxon>Eubacteriales</taxon>
        <taxon>Oscillospiraceae</taxon>
        <taxon>Ruminococcus</taxon>
    </lineage>
</organism>
<reference evidence="2 3" key="1">
    <citation type="submission" date="2011-02" db="EMBL/GenBank/DDBJ databases">
        <authorList>
            <person name="Nelson K.E."/>
            <person name="Sutton G."/>
            <person name="Torralba M."/>
            <person name="Durkin S."/>
            <person name="Harkins D."/>
            <person name="Montgomery R."/>
            <person name="Ziemer C."/>
            <person name="Klaassens E."/>
            <person name="Ocuiv P."/>
            <person name="Morrison M."/>
        </authorList>
    </citation>
    <scope>NUCLEOTIDE SEQUENCE [LARGE SCALE GENOMIC DNA]</scope>
    <source>
        <strain evidence="2 3">8</strain>
    </source>
</reference>
<evidence type="ECO:0000313" key="2">
    <source>
        <dbReference type="EMBL" id="EGC03419.1"/>
    </source>
</evidence>
<protein>
    <recommendedName>
        <fullName evidence="1">DUF8091 domain-containing protein</fullName>
    </recommendedName>
</protein>
<dbReference type="STRING" id="246199.CUS_6609"/>
<keyword evidence="3" id="KW-1185">Reference proteome</keyword>
<sequence>MDSVRFDEALKKMTAERPRQGIGTLGEKIVHAVLKEYYGGGDESKEIKVGGFVADCVCEAGVVEIQTRQLYRLDRKLAALLPVCRVTVVFPVEKEKTIITVDEESGELISRRRSPKHVTVYHAIAQLYGIRQHLADDNLTVRLPVLSVEEFRSATKKRGRTAKLDRVPTAMSDEIVLTRPEDYAALLPASLPDRFTSAELAKLCHIDRDSARQVIGVLKQLQLVSESGRRGRSKLFSPV</sequence>
<accession>E9SBD6</accession>
<dbReference type="RefSeq" id="WP_002848756.1">
    <property type="nucleotide sequence ID" value="NZ_ADKM02000066.1"/>
</dbReference>
<dbReference type="InterPro" id="IPR058404">
    <property type="entry name" value="DUF8091"/>
</dbReference>
<proteinExistence type="predicted"/>
<comment type="caution">
    <text evidence="2">The sequence shown here is derived from an EMBL/GenBank/DDBJ whole genome shotgun (WGS) entry which is preliminary data.</text>
</comment>
<evidence type="ECO:0000313" key="3">
    <source>
        <dbReference type="Proteomes" id="UP000004259"/>
    </source>
</evidence>